<gene>
    <name evidence="2" type="ORF">H9734_11470</name>
</gene>
<protein>
    <submittedName>
        <fullName evidence="2">Uncharacterized protein</fullName>
    </submittedName>
</protein>
<dbReference type="PANTHER" id="PTHR30354">
    <property type="entry name" value="GNT FAMILY GLUCONATE TRANSPORTER"/>
    <property type="match status" value="1"/>
</dbReference>
<dbReference type="InterPro" id="IPR003474">
    <property type="entry name" value="Glcn_transporter"/>
</dbReference>
<comment type="caution">
    <text evidence="2">The sequence shown here is derived from an EMBL/GenBank/DDBJ whole genome shotgun (WGS) entry which is preliminary data.</text>
</comment>
<proteinExistence type="predicted"/>
<evidence type="ECO:0000256" key="1">
    <source>
        <dbReference type="SAM" id="Phobius"/>
    </source>
</evidence>
<name>A0A9D2BJZ2_9FIRM</name>
<dbReference type="AlphaFoldDB" id="A0A9D2BJZ2"/>
<dbReference type="PANTHER" id="PTHR30354:SF23">
    <property type="entry name" value="GNTP FAMILY PERMEASE"/>
    <property type="match status" value="1"/>
</dbReference>
<sequence>MFNSRRAACLVVAIILIIKKVQPAYSLIFGALIGGIIGSGGNLVTTVSAMVTGGESMISSVLRIMTSGILAGVLIKTGSAEKIAEVIVQKLGVKRALVSVSLATMVICAVGVFIDISVITVAPIASQTFAGILTEAGVPALSAGAMVHAGATVIDSLPHGSFFHATGGAAGMKINERMKLIPFEACVGLTSTIASVILYLVF</sequence>
<dbReference type="EMBL" id="DXEK01000189">
    <property type="protein sequence ID" value="HIX78192.1"/>
    <property type="molecule type" value="Genomic_DNA"/>
</dbReference>
<evidence type="ECO:0000313" key="2">
    <source>
        <dbReference type="EMBL" id="HIX78192.1"/>
    </source>
</evidence>
<accession>A0A9D2BJZ2</accession>
<reference evidence="2" key="1">
    <citation type="journal article" date="2021" name="PeerJ">
        <title>Extensive microbial diversity within the chicken gut microbiome revealed by metagenomics and culture.</title>
        <authorList>
            <person name="Gilroy R."/>
            <person name="Ravi A."/>
            <person name="Getino M."/>
            <person name="Pursley I."/>
            <person name="Horton D.L."/>
            <person name="Alikhan N.F."/>
            <person name="Baker D."/>
            <person name="Gharbi K."/>
            <person name="Hall N."/>
            <person name="Watson M."/>
            <person name="Adriaenssens E.M."/>
            <person name="Foster-Nyarko E."/>
            <person name="Jarju S."/>
            <person name="Secka A."/>
            <person name="Antonio M."/>
            <person name="Oren A."/>
            <person name="Chaudhuri R.R."/>
            <person name="La Ragione R."/>
            <person name="Hildebrand F."/>
            <person name="Pallen M.J."/>
        </authorList>
    </citation>
    <scope>NUCLEOTIDE SEQUENCE</scope>
    <source>
        <strain evidence="2">CHK183-1962</strain>
    </source>
</reference>
<dbReference type="GO" id="GO:0015128">
    <property type="term" value="F:gluconate transmembrane transporter activity"/>
    <property type="evidence" value="ECO:0007669"/>
    <property type="project" value="InterPro"/>
</dbReference>
<feature type="transmembrane region" description="Helical" evidence="1">
    <location>
        <begin position="96"/>
        <end position="125"/>
    </location>
</feature>
<dbReference type="GO" id="GO:0005886">
    <property type="term" value="C:plasma membrane"/>
    <property type="evidence" value="ECO:0007669"/>
    <property type="project" value="TreeGrafter"/>
</dbReference>
<reference evidence="2" key="2">
    <citation type="submission" date="2021-04" db="EMBL/GenBank/DDBJ databases">
        <authorList>
            <person name="Gilroy R."/>
        </authorList>
    </citation>
    <scope>NUCLEOTIDE SEQUENCE</scope>
    <source>
        <strain evidence="2">CHK183-1962</strain>
    </source>
</reference>
<keyword evidence="1" id="KW-0472">Membrane</keyword>
<keyword evidence="1" id="KW-0812">Transmembrane</keyword>
<keyword evidence="1" id="KW-1133">Transmembrane helix</keyword>
<organism evidence="2 3">
    <name type="scientific">Candidatus Fusicatenibacter merdavium</name>
    <dbReference type="NCBI Taxonomy" id="2838600"/>
    <lineage>
        <taxon>Bacteria</taxon>
        <taxon>Bacillati</taxon>
        <taxon>Bacillota</taxon>
        <taxon>Clostridia</taxon>
        <taxon>Lachnospirales</taxon>
        <taxon>Lachnospiraceae</taxon>
        <taxon>Fusicatenibacter</taxon>
    </lineage>
</organism>
<evidence type="ECO:0000313" key="3">
    <source>
        <dbReference type="Proteomes" id="UP000886890"/>
    </source>
</evidence>
<feature type="transmembrane region" description="Helical" evidence="1">
    <location>
        <begin position="57"/>
        <end position="75"/>
    </location>
</feature>
<dbReference type="Proteomes" id="UP000886890">
    <property type="component" value="Unassembled WGS sequence"/>
</dbReference>
<feature type="transmembrane region" description="Helical" evidence="1">
    <location>
        <begin position="180"/>
        <end position="201"/>
    </location>
</feature>